<comment type="caution">
    <text evidence="2">The sequence shown here is derived from an EMBL/GenBank/DDBJ whole genome shotgun (WGS) entry which is preliminary data.</text>
</comment>
<evidence type="ECO:0000256" key="1">
    <source>
        <dbReference type="SAM" id="Phobius"/>
    </source>
</evidence>
<gene>
    <name evidence="2" type="ORF">ENS31_07135</name>
</gene>
<keyword evidence="1" id="KW-1133">Transmembrane helix</keyword>
<name>A0A7V3E7F6_9BACT</name>
<sequence>MFMKRPQYRKFDYTPRFYKPELDEEERRKRKLGFRSARMSSRKKAINPLIWLIMILLIIFILIRFGKL</sequence>
<proteinExistence type="predicted"/>
<feature type="transmembrane region" description="Helical" evidence="1">
    <location>
        <begin position="45"/>
        <end position="65"/>
    </location>
</feature>
<dbReference type="EMBL" id="DSUJ01000008">
    <property type="protein sequence ID" value="HFI91292.1"/>
    <property type="molecule type" value="Genomic_DNA"/>
</dbReference>
<keyword evidence="1" id="KW-0812">Transmembrane</keyword>
<protein>
    <submittedName>
        <fullName evidence="2">Uncharacterized protein</fullName>
    </submittedName>
</protein>
<organism evidence="2">
    <name type="scientific">Ignavibacterium album</name>
    <dbReference type="NCBI Taxonomy" id="591197"/>
    <lineage>
        <taxon>Bacteria</taxon>
        <taxon>Pseudomonadati</taxon>
        <taxon>Ignavibacteriota</taxon>
        <taxon>Ignavibacteria</taxon>
        <taxon>Ignavibacteriales</taxon>
        <taxon>Ignavibacteriaceae</taxon>
        <taxon>Ignavibacterium</taxon>
    </lineage>
</organism>
<dbReference type="AlphaFoldDB" id="A0A7V3E7F6"/>
<reference evidence="2" key="1">
    <citation type="journal article" date="2020" name="mSystems">
        <title>Genome- and Community-Level Interaction Insights into Carbon Utilization and Element Cycling Functions of Hydrothermarchaeota in Hydrothermal Sediment.</title>
        <authorList>
            <person name="Zhou Z."/>
            <person name="Liu Y."/>
            <person name="Xu W."/>
            <person name="Pan J."/>
            <person name="Luo Z.H."/>
            <person name="Li M."/>
        </authorList>
    </citation>
    <scope>NUCLEOTIDE SEQUENCE [LARGE SCALE GENOMIC DNA]</scope>
    <source>
        <strain evidence="2">SpSt-479</strain>
    </source>
</reference>
<accession>A0A7V3E7F6</accession>
<evidence type="ECO:0000313" key="2">
    <source>
        <dbReference type="EMBL" id="HFI91292.1"/>
    </source>
</evidence>
<keyword evidence="1" id="KW-0472">Membrane</keyword>